<dbReference type="EMBL" id="CM037614">
    <property type="protein sequence ID" value="KAH8017561.1"/>
    <property type="molecule type" value="Genomic_DNA"/>
</dbReference>
<evidence type="ECO:0000313" key="1">
    <source>
        <dbReference type="EMBL" id="KAH8017561.1"/>
    </source>
</evidence>
<dbReference type="Proteomes" id="UP000827872">
    <property type="component" value="Linkage Group LG01"/>
</dbReference>
<evidence type="ECO:0000313" key="2">
    <source>
        <dbReference type="Proteomes" id="UP000827872"/>
    </source>
</evidence>
<keyword evidence="2" id="KW-1185">Reference proteome</keyword>
<reference evidence="1" key="1">
    <citation type="submission" date="2021-08" db="EMBL/GenBank/DDBJ databases">
        <title>The first chromosome-level gecko genome reveals the dynamic sex chromosomes of Neotropical dwarf geckos (Sphaerodactylidae: Sphaerodactylus).</title>
        <authorList>
            <person name="Pinto B.J."/>
            <person name="Keating S.E."/>
            <person name="Gamble T."/>
        </authorList>
    </citation>
    <scope>NUCLEOTIDE SEQUENCE</scope>
    <source>
        <strain evidence="1">TG3544</strain>
    </source>
</reference>
<name>A0ACB8GD89_9SAUR</name>
<gene>
    <name evidence="1" type="ORF">K3G42_030695</name>
</gene>
<proteinExistence type="predicted"/>
<protein>
    <submittedName>
        <fullName evidence="1">Uncharacterized protein</fullName>
    </submittedName>
</protein>
<accession>A0ACB8GD89</accession>
<organism evidence="1 2">
    <name type="scientific">Sphaerodactylus townsendi</name>
    <dbReference type="NCBI Taxonomy" id="933632"/>
    <lineage>
        <taxon>Eukaryota</taxon>
        <taxon>Metazoa</taxon>
        <taxon>Chordata</taxon>
        <taxon>Craniata</taxon>
        <taxon>Vertebrata</taxon>
        <taxon>Euteleostomi</taxon>
        <taxon>Lepidosauria</taxon>
        <taxon>Squamata</taxon>
        <taxon>Bifurcata</taxon>
        <taxon>Gekkota</taxon>
        <taxon>Sphaerodactylidae</taxon>
        <taxon>Sphaerodactylus</taxon>
    </lineage>
</organism>
<sequence>MKQIPPGLFSCRWERGRAAGLELAKMEDISFAKIKQRQQAEIKEELYHADKQLTMVRREALRHLLRTEHLQYQLELNHLGKSFSLEAARRLLPLKTCPGIPAMKVMEGKCS</sequence>
<comment type="caution">
    <text evidence="1">The sequence shown here is derived from an EMBL/GenBank/DDBJ whole genome shotgun (WGS) entry which is preliminary data.</text>
</comment>